<evidence type="ECO:0000313" key="2">
    <source>
        <dbReference type="EMBL" id="KAG8377259.1"/>
    </source>
</evidence>
<dbReference type="Pfam" id="PF13976">
    <property type="entry name" value="gag_pre-integrs"/>
    <property type="match status" value="1"/>
</dbReference>
<comment type="caution">
    <text evidence="2">The sequence shown here is derived from an EMBL/GenBank/DDBJ whole genome shotgun (WGS) entry which is preliminary data.</text>
</comment>
<feature type="domain" description="GAG-pre-integrase" evidence="1">
    <location>
        <begin position="34"/>
        <end position="100"/>
    </location>
</feature>
<dbReference type="Proteomes" id="UP000826271">
    <property type="component" value="Unassembled WGS sequence"/>
</dbReference>
<dbReference type="InterPro" id="IPR025724">
    <property type="entry name" value="GAG-pre-integrase_dom"/>
</dbReference>
<accession>A0AAV6X4E9</accession>
<evidence type="ECO:0000313" key="3">
    <source>
        <dbReference type="Proteomes" id="UP000826271"/>
    </source>
</evidence>
<dbReference type="EMBL" id="WHWC01000008">
    <property type="protein sequence ID" value="KAG8377259.1"/>
    <property type="molecule type" value="Genomic_DNA"/>
</dbReference>
<evidence type="ECO:0000259" key="1">
    <source>
        <dbReference type="Pfam" id="PF13976"/>
    </source>
</evidence>
<reference evidence="2" key="1">
    <citation type="submission" date="2019-10" db="EMBL/GenBank/DDBJ databases">
        <authorList>
            <person name="Zhang R."/>
            <person name="Pan Y."/>
            <person name="Wang J."/>
            <person name="Ma R."/>
            <person name="Yu S."/>
        </authorList>
    </citation>
    <scope>NUCLEOTIDE SEQUENCE</scope>
    <source>
        <strain evidence="2">LA-IB0</strain>
        <tissue evidence="2">Leaf</tissue>
    </source>
</reference>
<keyword evidence="3" id="KW-1185">Reference proteome</keyword>
<organism evidence="2 3">
    <name type="scientific">Buddleja alternifolia</name>
    <dbReference type="NCBI Taxonomy" id="168488"/>
    <lineage>
        <taxon>Eukaryota</taxon>
        <taxon>Viridiplantae</taxon>
        <taxon>Streptophyta</taxon>
        <taxon>Embryophyta</taxon>
        <taxon>Tracheophyta</taxon>
        <taxon>Spermatophyta</taxon>
        <taxon>Magnoliopsida</taxon>
        <taxon>eudicotyledons</taxon>
        <taxon>Gunneridae</taxon>
        <taxon>Pentapetalae</taxon>
        <taxon>asterids</taxon>
        <taxon>lamiids</taxon>
        <taxon>Lamiales</taxon>
        <taxon>Scrophulariaceae</taxon>
        <taxon>Buddlejeae</taxon>
        <taxon>Buddleja</taxon>
    </lineage>
</organism>
<dbReference type="AlphaFoldDB" id="A0AAV6X4E9"/>
<proteinExistence type="predicted"/>
<sequence>MLDQLGYAIKMEAGAFKILKGFLVQMKGVRKNGIYSLLGSTIIGSAGSITDKQLSQSMLRHRRLRHMSDRGLIELSKQDLLTRDKIKDLEFCETCIYGKSSRVKFGTTQQRTKEKQNSQKIQLEVELTDEYEEEEHESRRSDLNEDRDDQVDLNTYSLIRDRQRRPMKAPTRYGYADVMAFAFAIAEELGSAEPSTYVDVMVSKQRRH</sequence>
<name>A0AAV6X4E9_9LAMI</name>
<gene>
    <name evidence="2" type="ORF">BUALT_Bualt08G0009600</name>
</gene>
<protein>
    <recommendedName>
        <fullName evidence="1">GAG-pre-integrase domain-containing protein</fullName>
    </recommendedName>
</protein>